<dbReference type="Gene3D" id="1.10.1740.10">
    <property type="match status" value="1"/>
</dbReference>
<feature type="domain" description="RNA polymerase sigma factor 70 region 4 type 2" evidence="6">
    <location>
        <begin position="93"/>
        <end position="144"/>
    </location>
</feature>
<dbReference type="PANTHER" id="PTHR43133:SF63">
    <property type="entry name" value="RNA POLYMERASE SIGMA FACTOR FECI-RELATED"/>
    <property type="match status" value="1"/>
</dbReference>
<dbReference type="InterPro" id="IPR007627">
    <property type="entry name" value="RNA_pol_sigma70_r2"/>
</dbReference>
<evidence type="ECO:0000313" key="8">
    <source>
        <dbReference type="Proteomes" id="UP001065322"/>
    </source>
</evidence>
<dbReference type="EMBL" id="CP054475">
    <property type="protein sequence ID" value="UXD88618.1"/>
    <property type="molecule type" value="Genomic_DNA"/>
</dbReference>
<accession>A0ABY6ACT3</accession>
<dbReference type="SUPFAM" id="SSF88946">
    <property type="entry name" value="Sigma2 domain of RNA polymerase sigma factors"/>
    <property type="match status" value="1"/>
</dbReference>
<evidence type="ECO:0000259" key="5">
    <source>
        <dbReference type="Pfam" id="PF04542"/>
    </source>
</evidence>
<proteinExistence type="inferred from homology"/>
<organism evidence="7 8">
    <name type="scientific">Thalassolituus hydrocarboniclasticus</name>
    <dbReference type="NCBI Taxonomy" id="2742796"/>
    <lineage>
        <taxon>Bacteria</taxon>
        <taxon>Pseudomonadati</taxon>
        <taxon>Pseudomonadota</taxon>
        <taxon>Gammaproteobacteria</taxon>
        <taxon>Oceanospirillales</taxon>
        <taxon>Oceanospirillaceae</taxon>
        <taxon>Thalassolituus</taxon>
    </lineage>
</organism>
<keyword evidence="2" id="KW-0805">Transcription regulation</keyword>
<gene>
    <name evidence="7" type="ORF">HUF19_14780</name>
</gene>
<evidence type="ECO:0000313" key="7">
    <source>
        <dbReference type="EMBL" id="UXD88618.1"/>
    </source>
</evidence>
<dbReference type="Pfam" id="PF04542">
    <property type="entry name" value="Sigma70_r2"/>
    <property type="match status" value="1"/>
</dbReference>
<dbReference type="RefSeq" id="WP_260997345.1">
    <property type="nucleotide sequence ID" value="NZ_CP054475.1"/>
</dbReference>
<evidence type="ECO:0000256" key="4">
    <source>
        <dbReference type="ARBA" id="ARBA00023163"/>
    </source>
</evidence>
<keyword evidence="8" id="KW-1185">Reference proteome</keyword>
<dbReference type="SUPFAM" id="SSF88659">
    <property type="entry name" value="Sigma3 and sigma4 domains of RNA polymerase sigma factors"/>
    <property type="match status" value="1"/>
</dbReference>
<evidence type="ECO:0000256" key="2">
    <source>
        <dbReference type="ARBA" id="ARBA00023015"/>
    </source>
</evidence>
<dbReference type="NCBIfam" id="TIGR02937">
    <property type="entry name" value="sigma70-ECF"/>
    <property type="match status" value="1"/>
</dbReference>
<feature type="domain" description="RNA polymerase sigma-70 region 2" evidence="5">
    <location>
        <begin position="2"/>
        <end position="64"/>
    </location>
</feature>
<dbReference type="Gene3D" id="1.10.10.10">
    <property type="entry name" value="Winged helix-like DNA-binding domain superfamily/Winged helix DNA-binding domain"/>
    <property type="match status" value="1"/>
</dbReference>
<evidence type="ECO:0000259" key="6">
    <source>
        <dbReference type="Pfam" id="PF08281"/>
    </source>
</evidence>
<comment type="similarity">
    <text evidence="1">Belongs to the sigma-70 factor family. ECF subfamily.</text>
</comment>
<dbReference type="InterPro" id="IPR014284">
    <property type="entry name" value="RNA_pol_sigma-70_dom"/>
</dbReference>
<protein>
    <submittedName>
        <fullName evidence="7">Sigma-70 family RNA polymerase sigma factor</fullName>
    </submittedName>
</protein>
<keyword evidence="3" id="KW-0731">Sigma factor</keyword>
<keyword evidence="4" id="KW-0804">Transcription</keyword>
<dbReference type="PANTHER" id="PTHR43133">
    <property type="entry name" value="RNA POLYMERASE ECF-TYPE SIGMA FACTO"/>
    <property type="match status" value="1"/>
</dbReference>
<evidence type="ECO:0000256" key="3">
    <source>
        <dbReference type="ARBA" id="ARBA00023082"/>
    </source>
</evidence>
<reference evidence="8" key="1">
    <citation type="submission" date="2020-06" db="EMBL/GenBank/DDBJ databases">
        <title>Thalassolituus marinus alknpb1M-1, a hydrocarbon-degrading bacterium isolated from the deep-sea overlying water using an in-situ strategy from the South China Sea basin.</title>
        <authorList>
            <person name="Dong C."/>
            <person name="Chen Y."/>
            <person name="Shao Z."/>
        </authorList>
    </citation>
    <scope>NUCLEOTIDE SEQUENCE [LARGE SCALE GENOMIC DNA]</scope>
    <source>
        <strain evidence="8">alknpb1M-1</strain>
    </source>
</reference>
<name>A0ABY6ACT3_9GAMM</name>
<dbReference type="InterPro" id="IPR013249">
    <property type="entry name" value="RNA_pol_sigma70_r4_t2"/>
</dbReference>
<dbReference type="Pfam" id="PF08281">
    <property type="entry name" value="Sigma70_r4_2"/>
    <property type="match status" value="1"/>
</dbReference>
<evidence type="ECO:0000256" key="1">
    <source>
        <dbReference type="ARBA" id="ARBA00010641"/>
    </source>
</evidence>
<dbReference type="InterPro" id="IPR013325">
    <property type="entry name" value="RNA_pol_sigma_r2"/>
</dbReference>
<dbReference type="InterPro" id="IPR036388">
    <property type="entry name" value="WH-like_DNA-bd_sf"/>
</dbReference>
<sequence length="153" mass="17734">MANRSDLRAFIRKSVDQEADVDDIFQMTLVRVIERSRLSEIEQPLRYAYRVARNLLIDMARGRRTEIVPLDEDLVCERTDLELQLDRQRRMELYQKTLQSMPALRRDVFVRYRLKGESKASIGNALGLSSASVDKHITRALSTLKQAVQGLQK</sequence>
<dbReference type="Proteomes" id="UP001065322">
    <property type="component" value="Chromosome"/>
</dbReference>
<dbReference type="InterPro" id="IPR039425">
    <property type="entry name" value="RNA_pol_sigma-70-like"/>
</dbReference>
<dbReference type="InterPro" id="IPR013324">
    <property type="entry name" value="RNA_pol_sigma_r3/r4-like"/>
</dbReference>